<evidence type="ECO:0000259" key="1">
    <source>
        <dbReference type="PROSITE" id="PS50181"/>
    </source>
</evidence>
<dbReference type="Proteomes" id="UP000264353">
    <property type="component" value="Chromosome A5"/>
</dbReference>
<dbReference type="NCBIfam" id="TIGR01640">
    <property type="entry name" value="F_box_assoc_1"/>
    <property type="match status" value="1"/>
</dbReference>
<dbReference type="PANTHER" id="PTHR31672">
    <property type="entry name" value="BNACNNG10540D PROTEIN"/>
    <property type="match status" value="1"/>
</dbReference>
<dbReference type="SUPFAM" id="SSF81383">
    <property type="entry name" value="F-box domain"/>
    <property type="match status" value="1"/>
</dbReference>
<dbReference type="Gene3D" id="1.20.1280.50">
    <property type="match status" value="1"/>
</dbReference>
<name>A0A397ZIT1_BRACM</name>
<dbReference type="InterPro" id="IPR036047">
    <property type="entry name" value="F-box-like_dom_sf"/>
</dbReference>
<dbReference type="InterPro" id="IPR017451">
    <property type="entry name" value="F-box-assoc_interact_dom"/>
</dbReference>
<protein>
    <recommendedName>
        <fullName evidence="1">F-box domain-containing protein</fullName>
    </recommendedName>
</protein>
<dbReference type="SMART" id="SM00256">
    <property type="entry name" value="FBOX"/>
    <property type="match status" value="1"/>
</dbReference>
<dbReference type="PANTHER" id="PTHR31672:SF13">
    <property type="entry name" value="F-BOX PROTEIN CPR30-LIKE"/>
    <property type="match status" value="1"/>
</dbReference>
<dbReference type="PROSITE" id="PS50181">
    <property type="entry name" value="FBOX"/>
    <property type="match status" value="1"/>
</dbReference>
<gene>
    <name evidence="2" type="ORF">BRARA_E02001</name>
</gene>
<evidence type="ECO:0000313" key="2">
    <source>
        <dbReference type="EMBL" id="RID62966.1"/>
    </source>
</evidence>
<sequence length="319" mass="36996">MMSDLPPELIEEILSRVPASSLKPLRSSCKRWNTLFKDPRFAEKHFAKAQRNSHVIILKELMFCPMMNVHLKVVLPSVEFKELGLEDFHSNKPQQVCISDCFHCDGFLLCITTDDRLVVWNPCVGETRWIQYNNSYGGHSRFVLGYEKNKSGHTYKIMRYYWKHTETNGTVVEVYEFGSGSWRVLDDGNTYWANLSITADFLLCFDFTQERFKRMCLPQLSHGGNVLSAVGDEKLAYGHMVTNKIDTDTEAALKWSKSLTLDHIINCVPIPISFVLDEEKQMVMFCCEASKLIVYTDKEDERYYTLIPWKERSKNPSRL</sequence>
<dbReference type="Pfam" id="PF07734">
    <property type="entry name" value="FBA_1"/>
    <property type="match status" value="1"/>
</dbReference>
<dbReference type="EMBL" id="CM010632">
    <property type="protein sequence ID" value="RID62966.1"/>
    <property type="molecule type" value="Genomic_DNA"/>
</dbReference>
<dbReference type="InterPro" id="IPR050796">
    <property type="entry name" value="SCF_F-box_component"/>
</dbReference>
<dbReference type="AlphaFoldDB" id="A0A397ZIT1"/>
<feature type="domain" description="F-box" evidence="1">
    <location>
        <begin position="1"/>
        <end position="49"/>
    </location>
</feature>
<reference evidence="2 3" key="1">
    <citation type="submission" date="2018-06" db="EMBL/GenBank/DDBJ databases">
        <title>WGS assembly of Brassica rapa FPsc.</title>
        <authorList>
            <person name="Bowman J."/>
            <person name="Kohchi T."/>
            <person name="Yamato K."/>
            <person name="Jenkins J."/>
            <person name="Shu S."/>
            <person name="Ishizaki K."/>
            <person name="Yamaoka S."/>
            <person name="Nishihama R."/>
            <person name="Nakamura Y."/>
            <person name="Berger F."/>
            <person name="Adam C."/>
            <person name="Aki S."/>
            <person name="Althoff F."/>
            <person name="Araki T."/>
            <person name="Arteaga-Vazquez M."/>
            <person name="Balasubrmanian S."/>
            <person name="Bauer D."/>
            <person name="Boehm C."/>
            <person name="Briginshaw L."/>
            <person name="Caballero-Perez J."/>
            <person name="Catarino B."/>
            <person name="Chen F."/>
            <person name="Chiyoda S."/>
            <person name="Chovatia M."/>
            <person name="Davies K."/>
            <person name="Delmans M."/>
            <person name="Demura T."/>
            <person name="Dierschke T."/>
            <person name="Dolan L."/>
            <person name="Dorantes-Acosta A."/>
            <person name="Eklund D."/>
            <person name="Florent S."/>
            <person name="Flores-Sandoval E."/>
            <person name="Fujiyama A."/>
            <person name="Fukuzawa H."/>
            <person name="Galik B."/>
            <person name="Grimanelli D."/>
            <person name="Grimwood J."/>
            <person name="Grossniklaus U."/>
            <person name="Hamada T."/>
            <person name="Haseloff J."/>
            <person name="Hetherington A."/>
            <person name="Higo A."/>
            <person name="Hirakawa Y."/>
            <person name="Hundley H."/>
            <person name="Ikeda Y."/>
            <person name="Inoue K."/>
            <person name="Inoue S."/>
            <person name="Ishida S."/>
            <person name="Jia Q."/>
            <person name="Kakita M."/>
            <person name="Kanazawa T."/>
            <person name="Kawai Y."/>
            <person name="Kawashima T."/>
            <person name="Kennedy M."/>
            <person name="Kinose K."/>
            <person name="Kinoshita T."/>
            <person name="Kohara Y."/>
            <person name="Koide E."/>
            <person name="Komatsu K."/>
            <person name="Kopischke S."/>
            <person name="Kubo M."/>
            <person name="Kyozuka J."/>
            <person name="Lagercrantz U."/>
            <person name="Lin S."/>
            <person name="Lindquist E."/>
            <person name="Lipzen A."/>
            <person name="Lu C."/>
            <person name="Luna E."/>
            <person name="Martienssen R."/>
            <person name="Minamino N."/>
            <person name="Mizutani M."/>
            <person name="Mizutani M."/>
            <person name="Mochizuki N."/>
            <person name="Monte I."/>
            <person name="Mosher R."/>
            <person name="Nagasaki H."/>
            <person name="Nakagami H."/>
            <person name="Naramoto S."/>
            <person name="Nishitani K."/>
            <person name="Ohtani M."/>
            <person name="Okamoto T."/>
            <person name="Okumura M."/>
            <person name="Phillips J."/>
            <person name="Pollak B."/>
            <person name="Reinders A."/>
            <person name="Roevekamp M."/>
            <person name="Sano R."/>
            <person name="Sawa S."/>
            <person name="Schmid M."/>
            <person name="Shirakawa M."/>
            <person name="Solano R."/>
            <person name="Spunde A."/>
            <person name="Suetsugu N."/>
            <person name="Sugano S."/>
            <person name="Sugiyama A."/>
            <person name="Sun R."/>
            <person name="Suzuki Y."/>
            <person name="Takenaka M."/>
            <person name="Takezawa D."/>
            <person name="Tomogane H."/>
            <person name="Tsuzuki M."/>
            <person name="Ueda T."/>
            <person name="Umeda M."/>
            <person name="Ward J."/>
            <person name="Watanabe Y."/>
            <person name="Yazaki K."/>
            <person name="Yokoyama R."/>
            <person name="Yoshitake Y."/>
            <person name="Yotsui I."/>
            <person name="Zachgo S."/>
            <person name="Schmutz J."/>
        </authorList>
    </citation>
    <scope>NUCLEOTIDE SEQUENCE [LARGE SCALE GENOMIC DNA]</scope>
    <source>
        <strain evidence="3">cv. B-3</strain>
    </source>
</reference>
<accession>A0A397ZIT1</accession>
<evidence type="ECO:0000313" key="3">
    <source>
        <dbReference type="Proteomes" id="UP000264353"/>
    </source>
</evidence>
<dbReference type="Pfam" id="PF00646">
    <property type="entry name" value="F-box"/>
    <property type="match status" value="1"/>
</dbReference>
<organism evidence="2 3">
    <name type="scientific">Brassica campestris</name>
    <name type="common">Field mustard</name>
    <dbReference type="NCBI Taxonomy" id="3711"/>
    <lineage>
        <taxon>Eukaryota</taxon>
        <taxon>Viridiplantae</taxon>
        <taxon>Streptophyta</taxon>
        <taxon>Embryophyta</taxon>
        <taxon>Tracheophyta</taxon>
        <taxon>Spermatophyta</taxon>
        <taxon>Magnoliopsida</taxon>
        <taxon>eudicotyledons</taxon>
        <taxon>Gunneridae</taxon>
        <taxon>Pentapetalae</taxon>
        <taxon>rosids</taxon>
        <taxon>malvids</taxon>
        <taxon>Brassicales</taxon>
        <taxon>Brassicaceae</taxon>
        <taxon>Brassiceae</taxon>
        <taxon>Brassica</taxon>
    </lineage>
</organism>
<dbReference type="InterPro" id="IPR006527">
    <property type="entry name" value="F-box-assoc_dom_typ1"/>
</dbReference>
<dbReference type="InterPro" id="IPR001810">
    <property type="entry name" value="F-box_dom"/>
</dbReference>
<proteinExistence type="predicted"/>
<dbReference type="CDD" id="cd22157">
    <property type="entry name" value="F-box_AtFBW1-like"/>
    <property type="match status" value="1"/>
</dbReference>